<dbReference type="PRINTS" id="PR00455">
    <property type="entry name" value="HTHTETR"/>
</dbReference>
<name>A0A2A9FKN9_9PSEU</name>
<dbReference type="RefSeq" id="WP_245915331.1">
    <property type="nucleotide sequence ID" value="NZ_JBIAKZ010000054.1"/>
</dbReference>
<evidence type="ECO:0000313" key="7">
    <source>
        <dbReference type="Proteomes" id="UP000243542"/>
    </source>
</evidence>
<dbReference type="SUPFAM" id="SSF46689">
    <property type="entry name" value="Homeodomain-like"/>
    <property type="match status" value="1"/>
</dbReference>
<evidence type="ECO:0000256" key="4">
    <source>
        <dbReference type="PROSITE-ProRule" id="PRU00335"/>
    </source>
</evidence>
<evidence type="ECO:0000259" key="5">
    <source>
        <dbReference type="PROSITE" id="PS50977"/>
    </source>
</evidence>
<keyword evidence="3" id="KW-0804">Transcription</keyword>
<dbReference type="EMBL" id="PDJK01000002">
    <property type="protein sequence ID" value="PFG51005.1"/>
    <property type="molecule type" value="Genomic_DNA"/>
</dbReference>
<accession>A0A2A9FKN9</accession>
<proteinExistence type="predicted"/>
<reference evidence="6 7" key="1">
    <citation type="submission" date="2017-10" db="EMBL/GenBank/DDBJ databases">
        <title>Sequencing the genomes of 1000 actinobacteria strains.</title>
        <authorList>
            <person name="Klenk H.-P."/>
        </authorList>
    </citation>
    <scope>NUCLEOTIDE SEQUENCE [LARGE SCALE GENOMIC DNA]</scope>
    <source>
        <strain evidence="6 7">DSM 46092</strain>
    </source>
</reference>
<feature type="DNA-binding region" description="H-T-H motif" evidence="4">
    <location>
        <begin position="41"/>
        <end position="60"/>
    </location>
</feature>
<protein>
    <submittedName>
        <fullName evidence="6">TetR family transcriptional regulator</fullName>
    </submittedName>
</protein>
<dbReference type="InterPro" id="IPR009057">
    <property type="entry name" value="Homeodomain-like_sf"/>
</dbReference>
<keyword evidence="1" id="KW-0805">Transcription regulation</keyword>
<keyword evidence="7" id="KW-1185">Reference proteome</keyword>
<sequence>MSSHAVPAFRPPQQARSRMSLRKVLDAAEQVLATGGLAEFTVATVADRAGVSVGAIYRRFAGKEQLLHAVKDELLGRLETGVAEALRGAESGADGVLAAFAHALAGTFAGHDRVFPELLGGQRADAVERGLRTLATVQDALADALAPYRREIRRAEPDRAIRVAARTIAGSCVHRAATCRSWPDGLTWPGWADEVAAMAGAYLGTPGGYAFRGAGSSSRSGDDQRESR</sequence>
<dbReference type="PROSITE" id="PS50977">
    <property type="entry name" value="HTH_TETR_2"/>
    <property type="match status" value="1"/>
</dbReference>
<comment type="caution">
    <text evidence="6">The sequence shown here is derived from an EMBL/GenBank/DDBJ whole genome shotgun (WGS) entry which is preliminary data.</text>
</comment>
<dbReference type="PANTHER" id="PTHR30055:SF234">
    <property type="entry name" value="HTH-TYPE TRANSCRIPTIONAL REGULATOR BETI"/>
    <property type="match status" value="1"/>
</dbReference>
<evidence type="ECO:0000313" key="6">
    <source>
        <dbReference type="EMBL" id="PFG51005.1"/>
    </source>
</evidence>
<evidence type="ECO:0000256" key="2">
    <source>
        <dbReference type="ARBA" id="ARBA00023125"/>
    </source>
</evidence>
<dbReference type="InterPro" id="IPR023772">
    <property type="entry name" value="DNA-bd_HTH_TetR-type_CS"/>
</dbReference>
<dbReference type="AlphaFoldDB" id="A0A2A9FKN9"/>
<keyword evidence="2 4" id="KW-0238">DNA-binding</keyword>
<dbReference type="Proteomes" id="UP000243542">
    <property type="component" value="Unassembled WGS sequence"/>
</dbReference>
<evidence type="ECO:0000256" key="1">
    <source>
        <dbReference type="ARBA" id="ARBA00023015"/>
    </source>
</evidence>
<gene>
    <name evidence="6" type="ORF">ATK36_6271</name>
</gene>
<dbReference type="Gene3D" id="1.10.357.10">
    <property type="entry name" value="Tetracycline Repressor, domain 2"/>
    <property type="match status" value="1"/>
</dbReference>
<dbReference type="InterPro" id="IPR050109">
    <property type="entry name" value="HTH-type_TetR-like_transc_reg"/>
</dbReference>
<feature type="domain" description="HTH tetR-type" evidence="5">
    <location>
        <begin position="18"/>
        <end position="78"/>
    </location>
</feature>
<organism evidence="6 7">
    <name type="scientific">Amycolatopsis sulphurea</name>
    <dbReference type="NCBI Taxonomy" id="76022"/>
    <lineage>
        <taxon>Bacteria</taxon>
        <taxon>Bacillati</taxon>
        <taxon>Actinomycetota</taxon>
        <taxon>Actinomycetes</taxon>
        <taxon>Pseudonocardiales</taxon>
        <taxon>Pseudonocardiaceae</taxon>
        <taxon>Amycolatopsis</taxon>
    </lineage>
</organism>
<dbReference type="InterPro" id="IPR001647">
    <property type="entry name" value="HTH_TetR"/>
</dbReference>
<evidence type="ECO:0000256" key="3">
    <source>
        <dbReference type="ARBA" id="ARBA00023163"/>
    </source>
</evidence>
<dbReference type="GO" id="GO:0000976">
    <property type="term" value="F:transcription cis-regulatory region binding"/>
    <property type="evidence" value="ECO:0007669"/>
    <property type="project" value="TreeGrafter"/>
</dbReference>
<dbReference type="Pfam" id="PF00440">
    <property type="entry name" value="TetR_N"/>
    <property type="match status" value="1"/>
</dbReference>
<dbReference type="GO" id="GO:0003700">
    <property type="term" value="F:DNA-binding transcription factor activity"/>
    <property type="evidence" value="ECO:0007669"/>
    <property type="project" value="TreeGrafter"/>
</dbReference>
<dbReference type="PROSITE" id="PS01081">
    <property type="entry name" value="HTH_TETR_1"/>
    <property type="match status" value="1"/>
</dbReference>
<dbReference type="PANTHER" id="PTHR30055">
    <property type="entry name" value="HTH-TYPE TRANSCRIPTIONAL REGULATOR RUTR"/>
    <property type="match status" value="1"/>
</dbReference>